<protein>
    <submittedName>
        <fullName evidence="1">Uncharacterized protein</fullName>
    </submittedName>
</protein>
<sequence length="82" mass="9331">MSEKLRHIVRRGKAIGTVLTPHRFRDGLLAASPTHLERDFVRVRSERELVELARQGLKILMSNPKVPGHNVPVPVIAEIYEK</sequence>
<dbReference type="RefSeq" id="WP_028498496.1">
    <property type="nucleotide sequence ID" value="NZ_CALFSO010000075.1"/>
</dbReference>
<organism evidence="1 2">
    <name type="scientific">Microvirgula aerodenitrificans</name>
    <dbReference type="NCBI Taxonomy" id="57480"/>
    <lineage>
        <taxon>Bacteria</taxon>
        <taxon>Pseudomonadati</taxon>
        <taxon>Pseudomonadota</taxon>
        <taxon>Betaproteobacteria</taxon>
        <taxon>Neisseriales</taxon>
        <taxon>Aquaspirillaceae</taxon>
        <taxon>Microvirgula</taxon>
    </lineage>
</organism>
<dbReference type="Proteomes" id="UP000244173">
    <property type="component" value="Chromosome"/>
</dbReference>
<name>A0A2S0P808_9NEIS</name>
<dbReference type="OrthoDB" id="3650427at2"/>
<keyword evidence="2" id="KW-1185">Reference proteome</keyword>
<gene>
    <name evidence="1" type="ORF">DAI18_05260</name>
</gene>
<reference evidence="1 2" key="1">
    <citation type="submission" date="2018-04" db="EMBL/GenBank/DDBJ databases">
        <title>Denitrifier Microvirgula.</title>
        <authorList>
            <person name="Anderson E."/>
            <person name="Jang J."/>
            <person name="Ishii S."/>
        </authorList>
    </citation>
    <scope>NUCLEOTIDE SEQUENCE [LARGE SCALE GENOMIC DNA]</scope>
    <source>
        <strain evidence="1 2">BE2.4</strain>
    </source>
</reference>
<evidence type="ECO:0000313" key="2">
    <source>
        <dbReference type="Proteomes" id="UP000244173"/>
    </source>
</evidence>
<proteinExistence type="predicted"/>
<dbReference type="EMBL" id="CP028519">
    <property type="protein sequence ID" value="AVY93518.1"/>
    <property type="molecule type" value="Genomic_DNA"/>
</dbReference>
<accession>A0A2S0P808</accession>
<dbReference type="AlphaFoldDB" id="A0A2S0P808"/>
<evidence type="ECO:0000313" key="1">
    <source>
        <dbReference type="EMBL" id="AVY93518.1"/>
    </source>
</evidence>
<dbReference type="KEGG" id="maer:DAI18_05260"/>
<dbReference type="STRING" id="1122240.GCA_000620105_01108"/>